<accession>A0AAD7M9N8</accession>
<evidence type="ECO:0000313" key="1">
    <source>
        <dbReference type="EMBL" id="KAJ7707019.1"/>
    </source>
</evidence>
<organism evidence="1 2">
    <name type="scientific">Mycena metata</name>
    <dbReference type="NCBI Taxonomy" id="1033252"/>
    <lineage>
        <taxon>Eukaryota</taxon>
        <taxon>Fungi</taxon>
        <taxon>Dikarya</taxon>
        <taxon>Basidiomycota</taxon>
        <taxon>Agaricomycotina</taxon>
        <taxon>Agaricomycetes</taxon>
        <taxon>Agaricomycetidae</taxon>
        <taxon>Agaricales</taxon>
        <taxon>Marasmiineae</taxon>
        <taxon>Mycenaceae</taxon>
        <taxon>Mycena</taxon>
    </lineage>
</organism>
<reference evidence="1" key="1">
    <citation type="submission" date="2023-03" db="EMBL/GenBank/DDBJ databases">
        <title>Massive genome expansion in bonnet fungi (Mycena s.s.) driven by repeated elements and novel gene families across ecological guilds.</title>
        <authorList>
            <consortium name="Lawrence Berkeley National Laboratory"/>
            <person name="Harder C.B."/>
            <person name="Miyauchi S."/>
            <person name="Viragh M."/>
            <person name="Kuo A."/>
            <person name="Thoen E."/>
            <person name="Andreopoulos B."/>
            <person name="Lu D."/>
            <person name="Skrede I."/>
            <person name="Drula E."/>
            <person name="Henrissat B."/>
            <person name="Morin E."/>
            <person name="Kohler A."/>
            <person name="Barry K."/>
            <person name="LaButti K."/>
            <person name="Morin E."/>
            <person name="Salamov A."/>
            <person name="Lipzen A."/>
            <person name="Mereny Z."/>
            <person name="Hegedus B."/>
            <person name="Baldrian P."/>
            <person name="Stursova M."/>
            <person name="Weitz H."/>
            <person name="Taylor A."/>
            <person name="Grigoriev I.V."/>
            <person name="Nagy L.G."/>
            <person name="Martin F."/>
            <person name="Kauserud H."/>
        </authorList>
    </citation>
    <scope>NUCLEOTIDE SEQUENCE</scope>
    <source>
        <strain evidence="1">CBHHK182m</strain>
    </source>
</reference>
<name>A0AAD7M9N8_9AGAR</name>
<proteinExistence type="predicted"/>
<dbReference type="AlphaFoldDB" id="A0AAD7M9N8"/>
<dbReference type="EMBL" id="JARKIB010000450">
    <property type="protein sequence ID" value="KAJ7707019.1"/>
    <property type="molecule type" value="Genomic_DNA"/>
</dbReference>
<dbReference type="Proteomes" id="UP001215598">
    <property type="component" value="Unassembled WGS sequence"/>
</dbReference>
<gene>
    <name evidence="1" type="ORF">B0H16DRAFT_1634191</name>
</gene>
<keyword evidence="2" id="KW-1185">Reference proteome</keyword>
<evidence type="ECO:0000313" key="2">
    <source>
        <dbReference type="Proteomes" id="UP001215598"/>
    </source>
</evidence>
<sequence>MSSILWPHFYPLCSIQDMTAPSAEEKMLKTFAGVGIEDSAYQLPLQDDRAPINLKFAPLNLPLEMHNVLVQYAPTLLLISRHENGRGKWIGRCVRSRLQFTLLMYLSSPCAVCAGILCADLVSSTGDTSCVSLTHPQFSVRPVVVLLHNMRADGVCFEFPQILHARGPPRRPQMRGRPMPLRPHPSPFFLPPCSLPLPPSGARPLQARAKSDGRPDCDVLRVRNANRALRVQVSGATAWTRSARSPCPPSNW</sequence>
<protein>
    <submittedName>
        <fullName evidence="1">Uncharacterized protein</fullName>
    </submittedName>
</protein>
<comment type="caution">
    <text evidence="1">The sequence shown here is derived from an EMBL/GenBank/DDBJ whole genome shotgun (WGS) entry which is preliminary data.</text>
</comment>